<reference evidence="2 3" key="1">
    <citation type="submission" date="2017-09" db="EMBL/GenBank/DDBJ databases">
        <title>Depth-based differentiation of microbial function through sediment-hosted aquifers and enrichment of novel symbionts in the deep terrestrial subsurface.</title>
        <authorList>
            <person name="Probst A.J."/>
            <person name="Ladd B."/>
            <person name="Jarett J.K."/>
            <person name="Geller-Mcgrath D.E."/>
            <person name="Sieber C.M."/>
            <person name="Emerson J.B."/>
            <person name="Anantharaman K."/>
            <person name="Thomas B.C."/>
            <person name="Malmstrom R."/>
            <person name="Stieglmeier M."/>
            <person name="Klingl A."/>
            <person name="Woyke T."/>
            <person name="Ryan C.M."/>
            <person name="Banfield J.F."/>
        </authorList>
    </citation>
    <scope>NUCLEOTIDE SEQUENCE [LARGE SCALE GENOMIC DNA]</scope>
    <source>
        <strain evidence="2">CG08_land_8_20_14_0_20_40_16</strain>
    </source>
</reference>
<evidence type="ECO:0000313" key="2">
    <source>
        <dbReference type="EMBL" id="PIS42749.1"/>
    </source>
</evidence>
<feature type="signal peptide" evidence="1">
    <location>
        <begin position="1"/>
        <end position="22"/>
    </location>
</feature>
<gene>
    <name evidence="2" type="ORF">COT24_02005</name>
</gene>
<dbReference type="EMBL" id="PEXU01000023">
    <property type="protein sequence ID" value="PIS42749.1"/>
    <property type="molecule type" value="Genomic_DNA"/>
</dbReference>
<dbReference type="Proteomes" id="UP000231542">
    <property type="component" value="Unassembled WGS sequence"/>
</dbReference>
<keyword evidence="1" id="KW-0732">Signal</keyword>
<evidence type="ECO:0000256" key="1">
    <source>
        <dbReference type="SAM" id="SignalP"/>
    </source>
</evidence>
<sequence length="153" mass="17455">MKILTSFIVLLLILAFCGQVMAEVGDRVEFVSVTENEGTYTIVIAGTEYDQIRLYPIPKINATARDVKGTVDGSNMKFVVKPGNLLERFTFHKENLWALVDRETRDTLKEEWPIGAMKVVYDNGSKPDEFSYYFRALSNPKDKPGKVVRIDDW</sequence>
<accession>A0A2H0YWT4</accession>
<proteinExistence type="predicted"/>
<protein>
    <submittedName>
        <fullName evidence="2">Uncharacterized protein</fullName>
    </submittedName>
</protein>
<name>A0A2H0YWT4_9BACT</name>
<comment type="caution">
    <text evidence="2">The sequence shown here is derived from an EMBL/GenBank/DDBJ whole genome shotgun (WGS) entry which is preliminary data.</text>
</comment>
<organism evidence="2 3">
    <name type="scientific">Candidatus Kerfeldbacteria bacterium CG08_land_8_20_14_0_20_40_16</name>
    <dbReference type="NCBI Taxonomy" id="2014244"/>
    <lineage>
        <taxon>Bacteria</taxon>
        <taxon>Candidatus Kerfeldiibacteriota</taxon>
    </lineage>
</organism>
<feature type="chain" id="PRO_5013917234" evidence="1">
    <location>
        <begin position="23"/>
        <end position="153"/>
    </location>
</feature>
<dbReference type="AlphaFoldDB" id="A0A2H0YWT4"/>
<evidence type="ECO:0000313" key="3">
    <source>
        <dbReference type="Proteomes" id="UP000231542"/>
    </source>
</evidence>